<dbReference type="EMBL" id="BGZK01000064">
    <property type="protein sequence ID" value="GBP14507.1"/>
    <property type="molecule type" value="Genomic_DNA"/>
</dbReference>
<reference evidence="1 2" key="1">
    <citation type="journal article" date="2019" name="Commun. Biol.">
        <title>The bagworm genome reveals a unique fibroin gene that provides high tensile strength.</title>
        <authorList>
            <person name="Kono N."/>
            <person name="Nakamura H."/>
            <person name="Ohtoshi R."/>
            <person name="Tomita M."/>
            <person name="Numata K."/>
            <person name="Arakawa K."/>
        </authorList>
    </citation>
    <scope>NUCLEOTIDE SEQUENCE [LARGE SCALE GENOMIC DNA]</scope>
</reference>
<name>A0A4C1TM42_EUMVA</name>
<keyword evidence="2" id="KW-1185">Reference proteome</keyword>
<dbReference type="Proteomes" id="UP000299102">
    <property type="component" value="Unassembled WGS sequence"/>
</dbReference>
<proteinExistence type="predicted"/>
<organism evidence="1 2">
    <name type="scientific">Eumeta variegata</name>
    <name type="common">Bagworm moth</name>
    <name type="synonym">Eumeta japonica</name>
    <dbReference type="NCBI Taxonomy" id="151549"/>
    <lineage>
        <taxon>Eukaryota</taxon>
        <taxon>Metazoa</taxon>
        <taxon>Ecdysozoa</taxon>
        <taxon>Arthropoda</taxon>
        <taxon>Hexapoda</taxon>
        <taxon>Insecta</taxon>
        <taxon>Pterygota</taxon>
        <taxon>Neoptera</taxon>
        <taxon>Endopterygota</taxon>
        <taxon>Lepidoptera</taxon>
        <taxon>Glossata</taxon>
        <taxon>Ditrysia</taxon>
        <taxon>Tineoidea</taxon>
        <taxon>Psychidae</taxon>
        <taxon>Oiketicinae</taxon>
        <taxon>Eumeta</taxon>
    </lineage>
</organism>
<gene>
    <name evidence="1" type="ORF">EVAR_7783_1</name>
</gene>
<protein>
    <submittedName>
        <fullName evidence="1">Uncharacterized protein</fullName>
    </submittedName>
</protein>
<accession>A0A4C1TM42</accession>
<evidence type="ECO:0000313" key="2">
    <source>
        <dbReference type="Proteomes" id="UP000299102"/>
    </source>
</evidence>
<dbReference type="AlphaFoldDB" id="A0A4C1TM42"/>
<evidence type="ECO:0000313" key="1">
    <source>
        <dbReference type="EMBL" id="GBP14507.1"/>
    </source>
</evidence>
<comment type="caution">
    <text evidence="1">The sequence shown here is derived from an EMBL/GenBank/DDBJ whole genome shotgun (WGS) entry which is preliminary data.</text>
</comment>
<sequence length="79" mass="9233">MPICLGELSIVPTGDEQDDLQRTNKKTLTCRLVEITRTNRCTFAHIVIEEYRLWLVPFYRKDTRSGPVRWEVRNAVVIA</sequence>